<evidence type="ECO:0000313" key="2">
    <source>
        <dbReference type="Proteomes" id="UP000634805"/>
    </source>
</evidence>
<dbReference type="Proteomes" id="UP000634805">
    <property type="component" value="Unassembled WGS sequence"/>
</dbReference>
<reference evidence="1" key="1">
    <citation type="submission" date="2020-10" db="EMBL/GenBank/DDBJ databases">
        <authorList>
            <person name="Hahn C.J."/>
            <person name="Laso-Perez R."/>
            <person name="Vulcano F."/>
            <person name="Vaziourakis K.-M."/>
            <person name="Stokke R."/>
            <person name="Steen I.H."/>
            <person name="Teske A."/>
            <person name="Boetius A."/>
            <person name="Liebeke M."/>
            <person name="Amann R."/>
            <person name="Knittel K."/>
        </authorList>
    </citation>
    <scope>NUCLEOTIDE SEQUENCE</scope>
    <source>
        <strain evidence="1">Gfbio:e3339647-f889-4370-9287-4fb5cb688e4c:AG392D22_GoMArc1</strain>
    </source>
</reference>
<protein>
    <submittedName>
        <fullName evidence="1">Uncharacterized protein</fullName>
    </submittedName>
</protein>
<comment type="caution">
    <text evidence="1">The sequence shown here is derived from an EMBL/GenBank/DDBJ whole genome shotgun (WGS) entry which is preliminary data.</text>
</comment>
<organism evidence="1 2">
    <name type="scientific">Candidatus Argoarchaeum ethanivorans</name>
    <dbReference type="NCBI Taxonomy" id="2608793"/>
    <lineage>
        <taxon>Archaea</taxon>
        <taxon>Methanobacteriati</taxon>
        <taxon>Methanobacteriota</taxon>
        <taxon>Stenosarchaea group</taxon>
        <taxon>Methanomicrobia</taxon>
        <taxon>Methanosarcinales</taxon>
        <taxon>Methanosarcinales incertae sedis</taxon>
        <taxon>GOM Arc I cluster</taxon>
        <taxon>Candidatus Argoarchaeum</taxon>
    </lineage>
</organism>
<evidence type="ECO:0000313" key="1">
    <source>
        <dbReference type="EMBL" id="CAD6491361.1"/>
    </source>
</evidence>
<dbReference type="EMBL" id="CAJHIS010000002">
    <property type="protein sequence ID" value="CAD6491361.1"/>
    <property type="molecule type" value="Genomic_DNA"/>
</dbReference>
<dbReference type="AlphaFoldDB" id="A0A811T4T0"/>
<name>A0A811T4T0_9EURY</name>
<proteinExistence type="predicted"/>
<gene>
    <name evidence="1" type="ORF">EMLJLAPB_00127</name>
</gene>
<accession>A0A811T4T0</accession>
<sequence>MEFVPSAEQSHRCTHAHFVADLYVVTALQQRGYASGAAGAE</sequence>